<protein>
    <submittedName>
        <fullName evidence="1">NnrS family protein</fullName>
    </submittedName>
</protein>
<sequence>MRTIPIQPLREPWRPQRLLSAPHRLGFAVGAAAMSLLAIWWLLVLLAPRFDLVLPWVVAPTLAHGLLFTLGFMPAFMVGFLFTAGPRWLGMPPVEARTLLAPLLQFGIGWALALVGLHAGGLVAALGVALAAAGWLRLTLRFGRLVRESTAPDRLHAKGVLIACGLGVLAMALAGWALLSQQPLLLRGATQLGLWGFVAPVYAIVSHRMIPFFSAAALPKLEAWKPNALLVPMLGGLVAGGLAEMGWLPAWLLAPPLALASLALLLLAVRWGLVRSLQGESLRLLAMLHGGFVWLGLALGLQAVSLTLQATGQGSLGAAPLHALTLGYLGCTLIAMITRVAAGHSGRPLAVDRAAWAIYGLLQLGVLLRLAASLGLNSLIPAATIWAAVTVFWTWRYGGWLGRPRIDGRPG</sequence>
<dbReference type="EMBL" id="JAPPUY010000001">
    <property type="protein sequence ID" value="MCY4743387.1"/>
    <property type="molecule type" value="Genomic_DNA"/>
</dbReference>
<keyword evidence="2" id="KW-1185">Reference proteome</keyword>
<accession>A0ACC6C4S2</accession>
<evidence type="ECO:0000313" key="1">
    <source>
        <dbReference type="EMBL" id="MCY4743387.1"/>
    </source>
</evidence>
<dbReference type="Proteomes" id="UP001076464">
    <property type="component" value="Unassembled WGS sequence"/>
</dbReference>
<proteinExistence type="predicted"/>
<name>A0ACC6C4S2_9BURK</name>
<reference evidence="1" key="1">
    <citation type="submission" date="2022-08" db="EMBL/GenBank/DDBJ databases">
        <title>Genome sequencing of Pelomonas sp. UHG3.</title>
        <authorList>
            <person name="So Y."/>
        </authorList>
    </citation>
    <scope>NUCLEOTIDE SEQUENCE</scope>
    <source>
        <strain evidence="1">UHG3</strain>
    </source>
</reference>
<evidence type="ECO:0000313" key="2">
    <source>
        <dbReference type="Proteomes" id="UP001076464"/>
    </source>
</evidence>
<comment type="caution">
    <text evidence="1">The sequence shown here is derived from an EMBL/GenBank/DDBJ whole genome shotgun (WGS) entry which is preliminary data.</text>
</comment>
<organism evidence="1 2">
    <name type="scientific">Roseateles hydrophilus</name>
    <dbReference type="NCBI Taxonomy" id="2975054"/>
    <lineage>
        <taxon>Bacteria</taxon>
        <taxon>Pseudomonadati</taxon>
        <taxon>Pseudomonadota</taxon>
        <taxon>Betaproteobacteria</taxon>
        <taxon>Burkholderiales</taxon>
        <taxon>Sphaerotilaceae</taxon>
        <taxon>Roseateles</taxon>
    </lineage>
</organism>
<gene>
    <name evidence="1" type="ORF">NYO99_00195</name>
</gene>